<sequence length="3123" mass="347770">MERVREQRPFCSLSKSQRDRERYCERDKDRERRYTASSADREEGACRVPTQKSYSSSETLQAFDHDPSRMLFGGRVKEMVHKESAEYSRPGQTFSLRQLGICEPSTRRGLAICPETGLSHPLSSYSRGPVATENHEPVSPERTMSLWGTGAKSGQNSCLSSRSNSALTLTDTEMDNKSDNEMGMLLFHGFLDGPKLLGIHIRASTQGQVLNEKVNPQNSPRARLFKWSRILPGDHLSSQQGPPPLPPAPPPHKQHPSITSLSRSSLANQRSPSCPPPTAGLAADLQSTAECVQLQDSWVLGSNVALESRHFLFKTGTGTTPFFGAAAPGYTMATGTVYSTPARPLPRNSLSRGAFKFKKSPKHCSWKCTALIAVGIAVVLSIILCYCIAMHLFGLNWQLQELDNQPAFENGGVGKTGPTQSSIVTALAADGRTSVLHHENNSIDTGQVDIGKKVGQSVPPGVFWRSQLSMEQPRFIKFNISVQKNALIGVYGRKGLAPSHTQYDFVELLDGSRLIAKEHRAVSEPETRNRLDHPVTVHQAGFIQYLDTGVWHLAFYNDGRNVEAVSYNTIIQAACPVLCSGNGQYTRGRCQCYSGWKGTECDVPASQCIDPQCGGHGLCVAGNCVCNTGHKGTNCEQVDCVDPMCSGHGACHHGECHCNPGWGGISCEILKSTCPEQCSSHGTFNTDSGTCICEANWTGADCSIEVCVVDCGPHGSCISGVCHCEEGWTGPECEQRDCHPRCIDHGVCREGKCDCHQGWTGEHCTIDGCPGLCNNNGRCVLDQNVWHCICQSGWRGLGCDVATETLCSDGKDNEGDGLVDCMDPDCCTQISCQGQTYCRGSPDPVAIAGQGQSSAGQPTSKGFYDRVSFLIGPSGSHVVPWDNPFNSSLASVIRGQVLTGDGTPLIGVNVSFLHYPEYGYTITRQDGMFDLLANGGASLTLSYERAPFPTLYRTVWLPWNVFHVMDTVVMKREENDIPSCYLTGLIRPNPLILATPLSTLYKTSPEDSPIIPETQVLHEQVAIPGSDLNLVYLSSRAAGYKPILKVLLTQDRLPFGLMKVHLMVAVMGRQFQKSFPAFPDLSYTFIWDKTDAYNQKVFGLAEAVVSVGYEYESCLDVVLWEKRTTVLQGYELDASNMGGWMLDKHHILDIQSGILYKGSGENQFISLQPPVISTVMGNGRRRSISCPSCNGQAQGNKLLAPVALAWGIDGSLYVGDFNYIRRIYPSGNVTSIMELSNNPAHRYIYLATDPVTGQLYVSDTNSRRIYRPKTLTGTKDLQSNAEVVAGTGNESTACPLTRTTVAMEAKLQRPLSPDPKTFGIAVDKNGLIFFVDGTTIRKVDQNGIISTFLGSNDLTSARPLTCDNSMDINQVILEWPTDLAVSPMDNSLYVLDNNIVVLRITENGQVSIAAGRPIHCPLAGLERGVAGGQRAQLTPLESAVCITVSYHGAIYIAETDERKMSRIRKVSVDGEIMHLAGSPSDCDCKNDANCDCYQTGDGYAKDARLNAPSSLVAAPDGTLYVADLGNIRIRAISRNGPTATSSASTYEVASPDAQELYVFDSNGTHQHTASLLTGDLKFTFSYSTENDITAVTDSSGNTLRIRRDPNRTPVRIVAPDNQVIWLTMGTNGGLKTLTAQGQELVLLTYHGNNGLLATKTSEIGWTTFYDYDSEGRLMNVTFPTGMVNNLYTDIYSALTVDIESSMTEEEISITTNTSTIRAFYTLAQDQCRSSYQVGFDNSLRITYANGMDTHYQTEPHILAGAANPTVARRNMSLPGESGQNLVEWRFRKEQARGKVIVFGRKLRVNGRNILSVDYDRTLRTEKIYDDHRKFLLKIIYDTAGHPVLWVPSSKLLPVNVSRTSSGQISALQRGPTTERLEYDGQGRLVSRVFADGKIWSYTYLEQSMVLLLHSQRQYIFDFDSLDRLSAVTMPSVARYTMQTIRSVGYYRNLYHPPESNASVAVDYSEDGLLLRVAHLGTGRRVLYRYRRQNKLSEILYDSTRVSFTYDETAGVLKTVNLQNEGFICSIRYRQVGPLVDRQIFRFSEDGMVNARFDYTYDNSLRVTSVQGVINETPLPIDLYQFDDISGKVEQFGKFGVIYYDINQIISTAVMTYTKHFDAHGRIKEIQYEIFRSLMYWITFQYDDVGRVTKREIKIGPFANTTKYSYEYDVDGQLQTVYLNDKVMWRYTYDLNGNLHLLNAGNSARLLPLRYDLRDRITRLGDIQYRMDEDGFLRQRGAEIFEYNSKGLLVRVYSKSSGWTIQYRYDGLGRRVSTKTSLGQHLQYFYADLSYPARITHVYNHSSSEITSLYYDLQGHLFAMEISSGEEFYIACDNTGTPLAVFTSNGLLVKQLQYTAYGEVYFDSNPDFQLVLGFHGGLYDPLTKLLHFGEQDYDIMSGRNNNPISKVHEVREYVADVNSWLVTFGFHLHNTIPGFPVPKFDLSMPSYELRKSQRWDDLPSISGVQQEVTRQAHSLLSFERLPEVHLSRGRRGEKSWLWFSAAMSPIGRAVMFAIYKGSVHTHTLNVASEDCIKVATILNNAFYLEDLHFTIEGRDTHYFVKPGLPDADLAALHLTSGHKTLENGVNVTVSQSTTVMDSRTRRFADVEIRAGGLALHIRYGSTMDEEKARVVEARSSARSCLGGCVGEGTAAKSARWRGGSPPVDRGGKEAASEQWKSSGGLQSKCITTPSLNMAITANPDDGRTPGNERPSLSPHCRLFKNKPPKTEEDDDASQAGVNKASNGGIIYGDYLQLDKIVSAQVLQSEVKGNKIHDEHLFIVTHQAYELWFKQILFELDSVREIFISGHVRDERNMLKVNTRIHRIVMILRLLVDQFAVLETMTALDFFDFREYLSPASGFQSLQFRLLENKIGVPDNQRVPYNRRHYRDNFKGHDSEMLLTTEQEPTLLKLVEEWLERTPGLEADGFNFWERLEINIFDGLNQEKEKIEKMPDSEEKEELMAELVKQKELFTSLFDEKRHDHLLSKAYQSIFVLLCERREAALLQGSPRCPDDLLLQGRAEVPGSFPAAHIPHGYRHPHDKMEIQSRMHGASHDWQAAKAGTGGSSGYHYLRSTVSDRYKVFVDLFNLATFLVPRHWVPKLNPNVHTFLYMAECCDSSYCSSEDSD</sequence>
<evidence type="ECO:0000313" key="2">
    <source>
        <dbReference type="Proteomes" id="UP000831701"/>
    </source>
</evidence>
<proteinExistence type="predicted"/>
<dbReference type="EMBL" id="CM041554">
    <property type="protein sequence ID" value="KAI3351472.1"/>
    <property type="molecule type" value="Genomic_DNA"/>
</dbReference>
<organism evidence="1 2">
    <name type="scientific">Scortum barcoo</name>
    <name type="common">barcoo grunter</name>
    <dbReference type="NCBI Taxonomy" id="214431"/>
    <lineage>
        <taxon>Eukaryota</taxon>
        <taxon>Metazoa</taxon>
        <taxon>Chordata</taxon>
        <taxon>Craniata</taxon>
        <taxon>Vertebrata</taxon>
        <taxon>Euteleostomi</taxon>
        <taxon>Actinopterygii</taxon>
        <taxon>Neopterygii</taxon>
        <taxon>Teleostei</taxon>
        <taxon>Neoteleostei</taxon>
        <taxon>Acanthomorphata</taxon>
        <taxon>Eupercaria</taxon>
        <taxon>Centrarchiformes</taxon>
        <taxon>Terapontoidei</taxon>
        <taxon>Terapontidae</taxon>
        <taxon>Scortum</taxon>
    </lineage>
</organism>
<accession>A0ACB8V978</accession>
<gene>
    <name evidence="1" type="ORF">L3Q82_020320</name>
</gene>
<name>A0ACB8V978_9TELE</name>
<dbReference type="Proteomes" id="UP000831701">
    <property type="component" value="Chromosome 24"/>
</dbReference>
<protein>
    <submittedName>
        <fullName evidence="1">Uncharacterized protein</fullName>
    </submittedName>
</protein>
<comment type="caution">
    <text evidence="1">The sequence shown here is derived from an EMBL/GenBank/DDBJ whole genome shotgun (WGS) entry which is preliminary data.</text>
</comment>
<evidence type="ECO:0000313" key="1">
    <source>
        <dbReference type="EMBL" id="KAI3351472.1"/>
    </source>
</evidence>
<reference evidence="1" key="1">
    <citation type="submission" date="2022-04" db="EMBL/GenBank/DDBJ databases">
        <title>Jade perch genome.</title>
        <authorList>
            <person name="Chao B."/>
        </authorList>
    </citation>
    <scope>NUCLEOTIDE SEQUENCE</scope>
    <source>
        <strain evidence="1">CB-2022</strain>
    </source>
</reference>
<keyword evidence="2" id="KW-1185">Reference proteome</keyword>